<dbReference type="GO" id="GO:0022857">
    <property type="term" value="F:transmembrane transporter activity"/>
    <property type="evidence" value="ECO:0007669"/>
    <property type="project" value="TreeGrafter"/>
</dbReference>
<dbReference type="RefSeq" id="WP_330386982.1">
    <property type="nucleotide sequence ID" value="NZ_FOIL01000041.1"/>
</dbReference>
<dbReference type="AlphaFoldDB" id="A0A1I0H2I6"/>
<feature type="transmembrane region" description="Helical" evidence="7">
    <location>
        <begin position="358"/>
        <end position="379"/>
    </location>
</feature>
<evidence type="ECO:0000259" key="9">
    <source>
        <dbReference type="Pfam" id="PF12704"/>
    </source>
</evidence>
<evidence type="ECO:0000256" key="7">
    <source>
        <dbReference type="SAM" id="Phobius"/>
    </source>
</evidence>
<evidence type="ECO:0000256" key="2">
    <source>
        <dbReference type="ARBA" id="ARBA00022475"/>
    </source>
</evidence>
<evidence type="ECO:0000259" key="8">
    <source>
        <dbReference type="Pfam" id="PF02687"/>
    </source>
</evidence>
<comment type="similarity">
    <text evidence="6">Belongs to the ABC-4 integral membrane protein family.</text>
</comment>
<dbReference type="GO" id="GO:0005886">
    <property type="term" value="C:plasma membrane"/>
    <property type="evidence" value="ECO:0007669"/>
    <property type="project" value="UniProtKB-SubCell"/>
</dbReference>
<accession>A0A1I0H2I6</accession>
<protein>
    <submittedName>
        <fullName evidence="10">Putative ABC transport system permease protein</fullName>
    </submittedName>
</protein>
<evidence type="ECO:0000313" key="10">
    <source>
        <dbReference type="EMBL" id="SET76902.1"/>
    </source>
</evidence>
<dbReference type="PANTHER" id="PTHR30572">
    <property type="entry name" value="MEMBRANE COMPONENT OF TRANSPORTER-RELATED"/>
    <property type="match status" value="1"/>
</dbReference>
<dbReference type="eggNOG" id="COG0577">
    <property type="taxonomic scope" value="Bacteria"/>
</dbReference>
<dbReference type="Pfam" id="PF12704">
    <property type="entry name" value="MacB_PCD"/>
    <property type="match status" value="1"/>
</dbReference>
<dbReference type="InterPro" id="IPR050250">
    <property type="entry name" value="Macrolide_Exporter_MacB"/>
</dbReference>
<gene>
    <name evidence="10" type="ORF">SAMN04487771_104114</name>
</gene>
<dbReference type="STRING" id="1526.SAMN02910262_01936"/>
<evidence type="ECO:0000256" key="6">
    <source>
        <dbReference type="ARBA" id="ARBA00038076"/>
    </source>
</evidence>
<dbReference type="EMBL" id="FOIL01000041">
    <property type="protein sequence ID" value="SET76902.1"/>
    <property type="molecule type" value="Genomic_DNA"/>
</dbReference>
<evidence type="ECO:0000256" key="1">
    <source>
        <dbReference type="ARBA" id="ARBA00004651"/>
    </source>
</evidence>
<dbReference type="InterPro" id="IPR025857">
    <property type="entry name" value="MacB_PCD"/>
</dbReference>
<feature type="transmembrane region" description="Helical" evidence="7">
    <location>
        <begin position="318"/>
        <end position="346"/>
    </location>
</feature>
<feature type="domain" description="MacB-like periplasmic core" evidence="9">
    <location>
        <begin position="20"/>
        <end position="235"/>
    </location>
</feature>
<dbReference type="PANTHER" id="PTHR30572:SF4">
    <property type="entry name" value="ABC TRANSPORTER PERMEASE YTRF"/>
    <property type="match status" value="1"/>
</dbReference>
<reference evidence="10 11" key="1">
    <citation type="submission" date="2016-10" db="EMBL/GenBank/DDBJ databases">
        <authorList>
            <person name="de Groot N.N."/>
        </authorList>
    </citation>
    <scope>NUCLEOTIDE SEQUENCE [LARGE SCALE GENOMIC DNA]</scope>
    <source>
        <strain evidence="10 11">KH1P1</strain>
    </source>
</reference>
<sequence>MLVQSFLLAIRSIWSNKMRSFLTMLGIIIGVAAVIILVGLVNGQMSYMTEQFASMGTNRINVSITNLRTRSVDVDRMYEFYEDNEAYFDGMSPSVPISGGTVKIGNESLDSTSVTGISEDYLDIIGKNLEAGRFIQYADITSRSKVCVIGYYLATEYFKTPSAATGENIRINGESYTIVGVVERQTSESDELEEGGSDDFVYLPYTAALKLSRNGTVGSYVFTMRDTSQTDLVKTLIGDFLYPIMKNEDLYKITAMSEMLDSMNSMISMMSLLLGGIAGISLLVAGVGVMNIMLVSVTERTREIGIRKSLGAKRGTILQQFVIEAAVTSMMGGLIGITLGCILTKIVGKAVMDIDASATPGSILVSFGVSVGIGLLFGYMPAARASRLNPIDALRSD</sequence>
<name>A0A1I0H2I6_9FIRM</name>
<evidence type="ECO:0000313" key="11">
    <source>
        <dbReference type="Proteomes" id="UP000199820"/>
    </source>
</evidence>
<comment type="subcellular location">
    <subcellularLocation>
        <location evidence="1">Cell membrane</location>
        <topology evidence="1">Multi-pass membrane protein</topology>
    </subcellularLocation>
</comment>
<dbReference type="Proteomes" id="UP000199820">
    <property type="component" value="Unassembled WGS sequence"/>
</dbReference>
<feature type="domain" description="ABC3 transporter permease C-terminal" evidence="8">
    <location>
        <begin position="277"/>
        <end position="390"/>
    </location>
</feature>
<evidence type="ECO:0000256" key="5">
    <source>
        <dbReference type="ARBA" id="ARBA00023136"/>
    </source>
</evidence>
<organism evidence="10 11">
    <name type="scientific">[Clostridium] aminophilum</name>
    <dbReference type="NCBI Taxonomy" id="1526"/>
    <lineage>
        <taxon>Bacteria</taxon>
        <taxon>Bacillati</taxon>
        <taxon>Bacillota</taxon>
        <taxon>Clostridia</taxon>
        <taxon>Lachnospirales</taxon>
        <taxon>Lachnospiraceae</taxon>
    </lineage>
</organism>
<keyword evidence="5 7" id="KW-0472">Membrane</keyword>
<evidence type="ECO:0000256" key="3">
    <source>
        <dbReference type="ARBA" id="ARBA00022692"/>
    </source>
</evidence>
<proteinExistence type="inferred from homology"/>
<keyword evidence="2" id="KW-1003">Cell membrane</keyword>
<dbReference type="InterPro" id="IPR003838">
    <property type="entry name" value="ABC3_permease_C"/>
</dbReference>
<dbReference type="Pfam" id="PF02687">
    <property type="entry name" value="FtsX"/>
    <property type="match status" value="1"/>
</dbReference>
<evidence type="ECO:0000256" key="4">
    <source>
        <dbReference type="ARBA" id="ARBA00022989"/>
    </source>
</evidence>
<feature type="transmembrane region" description="Helical" evidence="7">
    <location>
        <begin position="21"/>
        <end position="41"/>
    </location>
</feature>
<keyword evidence="4 7" id="KW-1133">Transmembrane helix</keyword>
<keyword evidence="3 7" id="KW-0812">Transmembrane</keyword>
<feature type="transmembrane region" description="Helical" evidence="7">
    <location>
        <begin position="272"/>
        <end position="297"/>
    </location>
</feature>
<keyword evidence="11" id="KW-1185">Reference proteome</keyword>